<keyword evidence="11" id="KW-0282">Flagellum</keyword>
<evidence type="ECO:0000256" key="5">
    <source>
        <dbReference type="ARBA" id="ARBA00022475"/>
    </source>
</evidence>
<evidence type="ECO:0000256" key="8">
    <source>
        <dbReference type="ARBA" id="ARBA00022927"/>
    </source>
</evidence>
<dbReference type="RefSeq" id="WP_040040826.1">
    <property type="nucleotide sequence ID" value="NZ_JWJG01000028.1"/>
</dbReference>
<dbReference type="Pfam" id="PF02050">
    <property type="entry name" value="FliJ"/>
    <property type="match status" value="1"/>
</dbReference>
<dbReference type="GO" id="GO:0044781">
    <property type="term" value="P:bacterial-type flagellum organization"/>
    <property type="evidence" value="ECO:0007669"/>
    <property type="project" value="UniProtKB-KW"/>
</dbReference>
<dbReference type="InterPro" id="IPR012823">
    <property type="entry name" value="Flagell_FliJ"/>
</dbReference>
<accession>A0A0C2BPZ0</accession>
<keyword evidence="4" id="KW-0813">Transport</keyword>
<keyword evidence="6" id="KW-0145">Chemotaxis</keyword>
<gene>
    <name evidence="11" type="ORF">TSA66_17265</name>
</gene>
<dbReference type="OrthoDB" id="6465096at2"/>
<evidence type="ECO:0000313" key="12">
    <source>
        <dbReference type="Proteomes" id="UP000031572"/>
    </source>
</evidence>
<organism evidence="11 12">
    <name type="scientific">Noviherbaspirillum autotrophicum</name>
    <dbReference type="NCBI Taxonomy" id="709839"/>
    <lineage>
        <taxon>Bacteria</taxon>
        <taxon>Pseudomonadati</taxon>
        <taxon>Pseudomonadota</taxon>
        <taxon>Betaproteobacteria</taxon>
        <taxon>Burkholderiales</taxon>
        <taxon>Oxalobacteraceae</taxon>
        <taxon>Noviherbaspirillum</taxon>
    </lineage>
</organism>
<evidence type="ECO:0000256" key="6">
    <source>
        <dbReference type="ARBA" id="ARBA00022500"/>
    </source>
</evidence>
<evidence type="ECO:0000256" key="10">
    <source>
        <dbReference type="ARBA" id="ARBA00023225"/>
    </source>
</evidence>
<dbReference type="PRINTS" id="PR01004">
    <property type="entry name" value="FLGFLIJ"/>
</dbReference>
<comment type="similarity">
    <text evidence="2">Belongs to the FliJ family.</text>
</comment>
<dbReference type="STRING" id="709839.TSA66_17265"/>
<dbReference type="GO" id="GO:0015031">
    <property type="term" value="P:protein transport"/>
    <property type="evidence" value="ECO:0007669"/>
    <property type="project" value="UniProtKB-KW"/>
</dbReference>
<dbReference type="Gene3D" id="1.10.287.1700">
    <property type="match status" value="1"/>
</dbReference>
<dbReference type="GO" id="GO:0009288">
    <property type="term" value="C:bacterial-type flagellum"/>
    <property type="evidence" value="ECO:0007669"/>
    <property type="project" value="InterPro"/>
</dbReference>
<reference evidence="11 12" key="1">
    <citation type="submission" date="2014-12" db="EMBL/GenBank/DDBJ databases">
        <title>Denitrispirillum autotrophicum gen. nov., sp. nov., Denitrifying, Facultatively Autotrophic Bacteria Isolated from Rice Paddy Soil.</title>
        <authorList>
            <person name="Ishii S."/>
            <person name="Ashida N."/>
            <person name="Ohno H."/>
            <person name="Otsuka S."/>
            <person name="Yokota A."/>
            <person name="Senoo K."/>
        </authorList>
    </citation>
    <scope>NUCLEOTIDE SEQUENCE [LARGE SCALE GENOMIC DNA]</scope>
    <source>
        <strain evidence="11 12">TSA66</strain>
    </source>
</reference>
<evidence type="ECO:0000313" key="11">
    <source>
        <dbReference type="EMBL" id="KIF82149.1"/>
    </source>
</evidence>
<keyword evidence="9" id="KW-0472">Membrane</keyword>
<evidence type="ECO:0000256" key="9">
    <source>
        <dbReference type="ARBA" id="ARBA00023136"/>
    </source>
</evidence>
<keyword evidence="11" id="KW-0969">Cilium</keyword>
<dbReference type="GO" id="GO:0003774">
    <property type="term" value="F:cytoskeletal motor activity"/>
    <property type="evidence" value="ECO:0007669"/>
    <property type="project" value="InterPro"/>
</dbReference>
<dbReference type="PANTHER" id="PTHR38786">
    <property type="entry name" value="FLAGELLAR FLIJ PROTEIN"/>
    <property type="match status" value="1"/>
</dbReference>
<dbReference type="Proteomes" id="UP000031572">
    <property type="component" value="Unassembled WGS sequence"/>
</dbReference>
<keyword evidence="5" id="KW-1003">Cell membrane</keyword>
<proteinExistence type="inferred from homology"/>
<dbReference type="InterPro" id="IPR053716">
    <property type="entry name" value="Flag_assembly_chemotaxis_eff"/>
</dbReference>
<dbReference type="GO" id="GO:0006935">
    <property type="term" value="P:chemotaxis"/>
    <property type="evidence" value="ECO:0007669"/>
    <property type="project" value="UniProtKB-KW"/>
</dbReference>
<protein>
    <recommendedName>
        <fullName evidence="3">Flagellar FliJ protein</fullName>
    </recommendedName>
</protein>
<evidence type="ECO:0000256" key="1">
    <source>
        <dbReference type="ARBA" id="ARBA00004413"/>
    </source>
</evidence>
<keyword evidence="11" id="KW-0966">Cell projection</keyword>
<evidence type="ECO:0000256" key="2">
    <source>
        <dbReference type="ARBA" id="ARBA00010004"/>
    </source>
</evidence>
<comment type="caution">
    <text evidence="11">The sequence shown here is derived from an EMBL/GenBank/DDBJ whole genome shotgun (WGS) entry which is preliminary data.</text>
</comment>
<evidence type="ECO:0000256" key="3">
    <source>
        <dbReference type="ARBA" id="ARBA00020392"/>
    </source>
</evidence>
<evidence type="ECO:0000256" key="7">
    <source>
        <dbReference type="ARBA" id="ARBA00022795"/>
    </source>
</evidence>
<dbReference type="EMBL" id="JWJG01000028">
    <property type="protein sequence ID" value="KIF82149.1"/>
    <property type="molecule type" value="Genomic_DNA"/>
</dbReference>
<sequence length="146" mass="16952">MATPSALDTLIELATQQTDEAAKRLGRAIRNSEDAEKKLQLLLQYRDDYMARFQTTLQAGLSASSYRNFQHFIDKLDEAIKGQQRVIQDAQGRVTRERGAWQDSERKRISYDTLATRAEKVRQLKESRRDQKQTDEFAARALFNKR</sequence>
<dbReference type="GO" id="GO:0005886">
    <property type="term" value="C:plasma membrane"/>
    <property type="evidence" value="ECO:0007669"/>
    <property type="project" value="UniProtKB-SubCell"/>
</dbReference>
<keyword evidence="10" id="KW-1006">Bacterial flagellum protein export</keyword>
<comment type="subcellular location">
    <subcellularLocation>
        <location evidence="1">Cell membrane</location>
        <topology evidence="1">Peripheral membrane protein</topology>
        <orientation evidence="1">Cytoplasmic side</orientation>
    </subcellularLocation>
</comment>
<dbReference type="GO" id="GO:0071973">
    <property type="term" value="P:bacterial-type flagellum-dependent cell motility"/>
    <property type="evidence" value="ECO:0007669"/>
    <property type="project" value="InterPro"/>
</dbReference>
<keyword evidence="8" id="KW-0653">Protein transport</keyword>
<dbReference type="PANTHER" id="PTHR38786:SF1">
    <property type="entry name" value="FLAGELLAR FLIJ PROTEIN"/>
    <property type="match status" value="1"/>
</dbReference>
<dbReference type="InterPro" id="IPR052570">
    <property type="entry name" value="FliJ"/>
</dbReference>
<dbReference type="NCBIfam" id="TIGR02473">
    <property type="entry name" value="flagell_FliJ"/>
    <property type="match status" value="1"/>
</dbReference>
<keyword evidence="7" id="KW-1005">Bacterial flagellum biogenesis</keyword>
<evidence type="ECO:0000256" key="4">
    <source>
        <dbReference type="ARBA" id="ARBA00022448"/>
    </source>
</evidence>
<dbReference type="InterPro" id="IPR018006">
    <property type="entry name" value="Flag_FliJ_proteobac"/>
</dbReference>
<dbReference type="AlphaFoldDB" id="A0A0C2BPZ0"/>
<keyword evidence="12" id="KW-1185">Reference proteome</keyword>
<name>A0A0C2BPZ0_9BURK</name>
<dbReference type="PIRSF" id="PIRSF019404">
    <property type="entry name" value="FliJ"/>
    <property type="match status" value="1"/>
</dbReference>